<sequence length="443" mass="50954">MAIIRSDTLILQVINADQQQALADTLRLYRRLVRDLMTVAYTHWPMVGAGKGNEVVKVIEGLIHPTRQRPQVRYPYFAKRYYKFPSYLRRVAIMDAVGQVRSFGTRFDQWRCGKRKHPHAKPPRLTTRTHTFPSLYGSQCAKVNAEATHAFIKVRWQNDWIWMGFQLKSQCRFHGKGQAKSPLLTYNGRHWQLSLPEQFNPPTPTKGTPNRVLAVDVGINTAATWAVVDAQGTVHARGFISRTDKDRECRLMQRIRRAARKHTRHGCRLPVGFCRWGHQRLTHLADNQAHQISRQLVNQALNHDCQAMAVEDLKGWRPKAGKKRTPMKARFHRWFHRQLVNRIDSKAEEVGLKRVHVYARGTSRQAFDGSGPVKRDVANYSQCTFSSDKRYHADLNAAYNIAARGHVYFQGGQRKQTARVRSQTSTHAPRTPVTLSTLWQQSA</sequence>
<evidence type="ECO:0000313" key="5">
    <source>
        <dbReference type="Proteomes" id="UP000437638"/>
    </source>
</evidence>
<feature type="region of interest" description="Disordered" evidence="2">
    <location>
        <begin position="413"/>
        <end position="443"/>
    </location>
</feature>
<evidence type="ECO:0000313" key="4">
    <source>
        <dbReference type="EMBL" id="MWJ28944.1"/>
    </source>
</evidence>
<dbReference type="NCBIfam" id="TIGR01766">
    <property type="entry name" value="IS200/IS605 family accessory protein TnpB-like domain"/>
    <property type="match status" value="1"/>
</dbReference>
<dbReference type="RefSeq" id="WP_160419289.1">
    <property type="nucleotide sequence ID" value="NZ_WTKP01000008.1"/>
</dbReference>
<feature type="domain" description="Cas12f1-like TNB" evidence="3">
    <location>
        <begin position="336"/>
        <end position="401"/>
    </location>
</feature>
<dbReference type="AlphaFoldDB" id="A0A7X3H2C2"/>
<dbReference type="InterPro" id="IPR010095">
    <property type="entry name" value="Cas12f1-like_TNB"/>
</dbReference>
<protein>
    <submittedName>
        <fullName evidence="4">IS200/IS605 family element transposase accessory protein TnpB</fullName>
    </submittedName>
</protein>
<evidence type="ECO:0000256" key="2">
    <source>
        <dbReference type="SAM" id="MobiDB-lite"/>
    </source>
</evidence>
<reference evidence="4 5" key="1">
    <citation type="submission" date="2019-12" db="EMBL/GenBank/DDBJ databases">
        <title>Halomonas rutogse sp. nov. isolated from two lakes on Tibetan Plateau.</title>
        <authorList>
            <person name="Gao P."/>
        </authorList>
    </citation>
    <scope>NUCLEOTIDE SEQUENCE [LARGE SCALE GENOMIC DNA]</scope>
    <source>
        <strain evidence="4 5">ZH2S</strain>
    </source>
</reference>
<dbReference type="Pfam" id="PF07282">
    <property type="entry name" value="Cas12f1-like_TNB"/>
    <property type="match status" value="1"/>
</dbReference>
<name>A0A7X3H2C2_9GAMM</name>
<dbReference type="EMBL" id="WTKP01000008">
    <property type="protein sequence ID" value="MWJ28944.1"/>
    <property type="molecule type" value="Genomic_DNA"/>
</dbReference>
<gene>
    <name evidence="4" type="primary">tnpB</name>
    <name evidence="4" type="ORF">GPM19_12180</name>
</gene>
<dbReference type="GO" id="GO:0003677">
    <property type="term" value="F:DNA binding"/>
    <property type="evidence" value="ECO:0007669"/>
    <property type="project" value="UniProtKB-KW"/>
</dbReference>
<evidence type="ECO:0000256" key="1">
    <source>
        <dbReference type="ARBA" id="ARBA00023125"/>
    </source>
</evidence>
<keyword evidence="1" id="KW-0238">DNA-binding</keyword>
<proteinExistence type="predicted"/>
<accession>A0A7X3H2C2</accession>
<evidence type="ECO:0000259" key="3">
    <source>
        <dbReference type="Pfam" id="PF07282"/>
    </source>
</evidence>
<comment type="caution">
    <text evidence="4">The sequence shown here is derived from an EMBL/GenBank/DDBJ whole genome shotgun (WGS) entry which is preliminary data.</text>
</comment>
<organism evidence="4 5">
    <name type="scientific">Vreelandella zhuhanensis</name>
    <dbReference type="NCBI Taxonomy" id="2684210"/>
    <lineage>
        <taxon>Bacteria</taxon>
        <taxon>Pseudomonadati</taxon>
        <taxon>Pseudomonadota</taxon>
        <taxon>Gammaproteobacteria</taxon>
        <taxon>Oceanospirillales</taxon>
        <taxon>Halomonadaceae</taxon>
        <taxon>Vreelandella</taxon>
    </lineage>
</organism>
<keyword evidence="5" id="KW-1185">Reference proteome</keyword>
<dbReference type="Proteomes" id="UP000437638">
    <property type="component" value="Unassembled WGS sequence"/>
</dbReference>